<evidence type="ECO:0000313" key="2">
    <source>
        <dbReference type="EMBL" id="NEY90178.1"/>
    </source>
</evidence>
<evidence type="ECO:0000256" key="1">
    <source>
        <dbReference type="SAM" id="MobiDB-lite"/>
    </source>
</evidence>
<dbReference type="Pfam" id="PF11233">
    <property type="entry name" value="DUF3035"/>
    <property type="match status" value="1"/>
</dbReference>
<feature type="region of interest" description="Disordered" evidence="1">
    <location>
        <begin position="54"/>
        <end position="75"/>
    </location>
</feature>
<keyword evidence="3" id="KW-1185">Reference proteome</keyword>
<comment type="caution">
    <text evidence="2">The sequence shown here is derived from an EMBL/GenBank/DDBJ whole genome shotgun (WGS) entry which is preliminary data.</text>
</comment>
<accession>A0A6M0QRX6</accession>
<evidence type="ECO:0000313" key="3">
    <source>
        <dbReference type="Proteomes" id="UP000477782"/>
    </source>
</evidence>
<dbReference type="Proteomes" id="UP000477782">
    <property type="component" value="Unassembled WGS sequence"/>
</dbReference>
<sequence>MTAARLVLAIAGASLLVLAGCGGWRDKPPHLMNLRSSTNGPDEFSIVPPKPLEMPEDLAALPEPTPGGENLTDPRPKDDAVLALGGTPRTASESVPAADGALLSHAARNGIAADIRPTLAAEDVDHRRKNNGRLLERLFGTNVYFRAYRKQALDQQLELERWRAAGAGTPSAPPRQLGER</sequence>
<proteinExistence type="predicted"/>
<gene>
    <name evidence="2" type="ORF">G4Z14_07680</name>
</gene>
<dbReference type="InterPro" id="IPR021395">
    <property type="entry name" value="DUF3035"/>
</dbReference>
<organism evidence="2 3">
    <name type="scientific">Tabrizicola oligotrophica</name>
    <dbReference type="NCBI Taxonomy" id="2710650"/>
    <lineage>
        <taxon>Bacteria</taxon>
        <taxon>Pseudomonadati</taxon>
        <taxon>Pseudomonadota</taxon>
        <taxon>Alphaproteobacteria</taxon>
        <taxon>Rhodobacterales</taxon>
        <taxon>Paracoccaceae</taxon>
        <taxon>Tabrizicola</taxon>
    </lineage>
</organism>
<dbReference type="PROSITE" id="PS51257">
    <property type="entry name" value="PROKAR_LIPOPROTEIN"/>
    <property type="match status" value="1"/>
</dbReference>
<protein>
    <submittedName>
        <fullName evidence="2">DUF3035 domain-containing protein</fullName>
    </submittedName>
</protein>
<dbReference type="RefSeq" id="WP_164624371.1">
    <property type="nucleotide sequence ID" value="NZ_JAAIVJ010000003.1"/>
</dbReference>
<reference evidence="2 3" key="1">
    <citation type="submission" date="2020-02" db="EMBL/GenBank/DDBJ databases">
        <authorList>
            <person name="Chen W.-M."/>
        </authorList>
    </citation>
    <scope>NUCLEOTIDE SEQUENCE [LARGE SCALE GENOMIC DNA]</scope>
    <source>
        <strain evidence="2 3">KMS-5</strain>
    </source>
</reference>
<name>A0A6M0QRX6_9RHOB</name>
<dbReference type="EMBL" id="JAAIVJ010000003">
    <property type="protein sequence ID" value="NEY90178.1"/>
    <property type="molecule type" value="Genomic_DNA"/>
</dbReference>
<dbReference type="AlphaFoldDB" id="A0A6M0QRX6"/>